<sequence>MGAGRLHSCVHSYRKLLFCSNDIKPALFTHTSWLFTDGIELQFIQEI</sequence>
<proteinExistence type="predicted"/>
<dbReference type="AlphaFoldDB" id="A0A0A9DNF7"/>
<reference evidence="1" key="1">
    <citation type="submission" date="2014-09" db="EMBL/GenBank/DDBJ databases">
        <authorList>
            <person name="Magalhaes I.L.F."/>
            <person name="Oliveira U."/>
            <person name="Santos F.R."/>
            <person name="Vidigal T.H.D.A."/>
            <person name="Brescovit A.D."/>
            <person name="Santos A.J."/>
        </authorList>
    </citation>
    <scope>NUCLEOTIDE SEQUENCE</scope>
    <source>
        <tissue evidence="1">Shoot tissue taken approximately 20 cm above the soil surface</tissue>
    </source>
</reference>
<dbReference type="EMBL" id="GBRH01210725">
    <property type="protein sequence ID" value="JAD87170.1"/>
    <property type="molecule type" value="Transcribed_RNA"/>
</dbReference>
<reference evidence="1" key="2">
    <citation type="journal article" date="2015" name="Data Brief">
        <title>Shoot transcriptome of the giant reed, Arundo donax.</title>
        <authorList>
            <person name="Barrero R.A."/>
            <person name="Guerrero F.D."/>
            <person name="Moolhuijzen P."/>
            <person name="Goolsby J.A."/>
            <person name="Tidwell J."/>
            <person name="Bellgard S.E."/>
            <person name="Bellgard M.I."/>
        </authorList>
    </citation>
    <scope>NUCLEOTIDE SEQUENCE</scope>
    <source>
        <tissue evidence="1">Shoot tissue taken approximately 20 cm above the soil surface</tissue>
    </source>
</reference>
<name>A0A0A9DNF7_ARUDO</name>
<accession>A0A0A9DNF7</accession>
<protein>
    <submittedName>
        <fullName evidence="1">Uncharacterized protein</fullName>
    </submittedName>
</protein>
<organism evidence="1">
    <name type="scientific">Arundo donax</name>
    <name type="common">Giant reed</name>
    <name type="synonym">Donax arundinaceus</name>
    <dbReference type="NCBI Taxonomy" id="35708"/>
    <lineage>
        <taxon>Eukaryota</taxon>
        <taxon>Viridiplantae</taxon>
        <taxon>Streptophyta</taxon>
        <taxon>Embryophyta</taxon>
        <taxon>Tracheophyta</taxon>
        <taxon>Spermatophyta</taxon>
        <taxon>Magnoliopsida</taxon>
        <taxon>Liliopsida</taxon>
        <taxon>Poales</taxon>
        <taxon>Poaceae</taxon>
        <taxon>PACMAD clade</taxon>
        <taxon>Arundinoideae</taxon>
        <taxon>Arundineae</taxon>
        <taxon>Arundo</taxon>
    </lineage>
</organism>
<evidence type="ECO:0000313" key="1">
    <source>
        <dbReference type="EMBL" id="JAD87170.1"/>
    </source>
</evidence>